<reference evidence="2 3" key="1">
    <citation type="journal article" date="2016" name="Genome Biol. Evol.">
        <title>Divergent and convergent evolution of fungal pathogenicity.</title>
        <authorList>
            <person name="Shang Y."/>
            <person name="Xiao G."/>
            <person name="Zheng P."/>
            <person name="Cen K."/>
            <person name="Zhan S."/>
            <person name="Wang C."/>
        </authorList>
    </citation>
    <scope>NUCLEOTIDE SEQUENCE [LARGE SCALE GENOMIC DNA]</scope>
    <source>
        <strain evidence="2 3">RCEF 264</strain>
    </source>
</reference>
<feature type="region of interest" description="Disordered" evidence="1">
    <location>
        <begin position="218"/>
        <end position="239"/>
    </location>
</feature>
<dbReference type="AlphaFoldDB" id="A0A167LW77"/>
<protein>
    <submittedName>
        <fullName evidence="2">Uncharacterized protein</fullName>
    </submittedName>
</protein>
<name>A0A167LW77_9HYPO</name>
<evidence type="ECO:0000313" key="3">
    <source>
        <dbReference type="Proteomes" id="UP000076874"/>
    </source>
</evidence>
<accession>A0A167LW77</accession>
<dbReference type="Proteomes" id="UP000076874">
    <property type="component" value="Unassembled WGS sequence"/>
</dbReference>
<dbReference type="EMBL" id="AZHD01000028">
    <property type="protein sequence ID" value="OAA53594.1"/>
    <property type="molecule type" value="Genomic_DNA"/>
</dbReference>
<comment type="caution">
    <text evidence="2">The sequence shown here is derived from an EMBL/GenBank/DDBJ whole genome shotgun (WGS) entry which is preliminary data.</text>
</comment>
<dbReference type="OrthoDB" id="4232400at2759"/>
<dbReference type="PANTHER" id="PTHR40628">
    <property type="entry name" value="CHROMO DOMAIN-CONTAINING PROTEIN"/>
    <property type="match status" value="1"/>
</dbReference>
<sequence length="239" mass="26555">MTGSTVNVMGIGTVDLPTKLPPGKPGSALHGILRLEHVLHIPGNFCNVFGSDHDDRYRFEMPSHKSDVMEPVIDRTTGRSVACLKRGSPFVEICLSEPPIGPRVGASPFQRNGHYMLGLDWPTTERTRIMAQLAADGGGGAPARRQGRAGVTNPAATGTRKTALFSPPLTATEKRWLDEEFDGEFTFLRTQGLSIHNEEDRDEGRRIVRSCISAEKTIAKKKKRRARKRRRRAERRQMS</sequence>
<feature type="region of interest" description="Disordered" evidence="1">
    <location>
        <begin position="136"/>
        <end position="161"/>
    </location>
</feature>
<evidence type="ECO:0000313" key="2">
    <source>
        <dbReference type="EMBL" id="OAA53594.1"/>
    </source>
</evidence>
<organism evidence="2 3">
    <name type="scientific">Niveomyces insectorum RCEF 264</name>
    <dbReference type="NCBI Taxonomy" id="1081102"/>
    <lineage>
        <taxon>Eukaryota</taxon>
        <taxon>Fungi</taxon>
        <taxon>Dikarya</taxon>
        <taxon>Ascomycota</taxon>
        <taxon>Pezizomycotina</taxon>
        <taxon>Sordariomycetes</taxon>
        <taxon>Hypocreomycetidae</taxon>
        <taxon>Hypocreales</taxon>
        <taxon>Cordycipitaceae</taxon>
        <taxon>Niveomyces</taxon>
    </lineage>
</organism>
<keyword evidence="3" id="KW-1185">Reference proteome</keyword>
<evidence type="ECO:0000256" key="1">
    <source>
        <dbReference type="SAM" id="MobiDB-lite"/>
    </source>
</evidence>
<gene>
    <name evidence="2" type="ORF">SPI_09301</name>
</gene>
<dbReference type="PANTHER" id="PTHR40628:SF1">
    <property type="entry name" value="CHROMO DOMAIN-CONTAINING PROTEIN"/>
    <property type="match status" value="1"/>
</dbReference>
<proteinExistence type="predicted"/>
<feature type="compositionally biased region" description="Basic residues" evidence="1">
    <location>
        <begin position="219"/>
        <end position="239"/>
    </location>
</feature>